<accession>A0A5B9FVH8</accession>
<protein>
    <recommendedName>
        <fullName evidence="3">Peptidase M56 domain-containing protein</fullName>
    </recommendedName>
</protein>
<feature type="transmembrane region" description="Helical" evidence="2">
    <location>
        <begin position="97"/>
        <end position="120"/>
    </location>
</feature>
<feature type="transmembrane region" description="Helical" evidence="2">
    <location>
        <begin position="6"/>
        <end position="25"/>
    </location>
</feature>
<dbReference type="InterPro" id="IPR052173">
    <property type="entry name" value="Beta-lactam_resp_regulator"/>
</dbReference>
<dbReference type="Pfam" id="PF05569">
    <property type="entry name" value="Peptidase_M56"/>
    <property type="match status" value="1"/>
</dbReference>
<sequence>MEQFFIYMVKASGLIAVFFAAYYVFLKKETFFVSNRWFLLAGIVTSLLLPIIVFTKIVWIDPQPTQEVHVIDVSQLLLMQQDASIADATVALSWPNILLGIYIAGVLFLTIKLIITFISLRRILKDVKTIKQDGFSFIDTQKIQAPFSFFNYIVYNSAILLPHELESILCHEKVHSGQKHSADMLLSQLLTIFFWFNPFAWLYKKSISQNLEFIADAYAAKQISDTTAYQKTMLKITLQPEYITITNHFYQSLIKKRIVMLNKKQSGKLNSWKYALVLPALTAFIYLFQIKVVAQERDNSKAVEEVSQEKFKMAFEINKNSNEKDFEKIKELSEKEFNATVTFSDVSRNSNNEITGIKITVNNGSEPKIFQTKGTNAINPFQIELEKTDNNASTVVFAALPVNNGYKMYADNVEYFDEEDFIAPPAPPAPIAPMAPRSSVAPPAPQAPTVGFMQPGMQNGLQIINSGNNDVLVIINGKKQQKGTAVTIPNRQTIASLNILSGKDAKKKYGKEAKEGALEIITQEEKGGSYVVKMPKGVMLDPNMMQNFYIDPVSMMDIEVLAQLDGEMAKRIEEQMKYIEEMGEADKTKMKILMERDLQNIKRSEAQLQRDQQRMEERKILLDKRSEERMERNSDRAKERDEVRKQMEEMRKEMEEARKDIMESRKEIEKELERIRSEKE</sequence>
<dbReference type="RefSeq" id="WP_147584399.1">
    <property type="nucleotide sequence ID" value="NZ_CP042831.1"/>
</dbReference>
<dbReference type="Proteomes" id="UP000321222">
    <property type="component" value="Chromosome"/>
</dbReference>
<evidence type="ECO:0000313" key="5">
    <source>
        <dbReference type="Proteomes" id="UP000321222"/>
    </source>
</evidence>
<proteinExistence type="predicted"/>
<dbReference type="InterPro" id="IPR008756">
    <property type="entry name" value="Peptidase_M56"/>
</dbReference>
<evidence type="ECO:0000256" key="2">
    <source>
        <dbReference type="SAM" id="Phobius"/>
    </source>
</evidence>
<name>A0A5B9FVH8_9FLAO</name>
<keyword evidence="2" id="KW-0812">Transmembrane</keyword>
<keyword evidence="2" id="KW-0472">Membrane</keyword>
<dbReference type="KEGG" id="fak:FUA48_15675"/>
<evidence type="ECO:0000256" key="1">
    <source>
        <dbReference type="SAM" id="MobiDB-lite"/>
    </source>
</evidence>
<dbReference type="CDD" id="cd07341">
    <property type="entry name" value="M56_BlaR1_MecR1_like"/>
    <property type="match status" value="1"/>
</dbReference>
<dbReference type="PANTHER" id="PTHR34978">
    <property type="entry name" value="POSSIBLE SENSOR-TRANSDUCER PROTEIN BLAR"/>
    <property type="match status" value="1"/>
</dbReference>
<feature type="transmembrane region" description="Helical" evidence="2">
    <location>
        <begin position="37"/>
        <end position="59"/>
    </location>
</feature>
<dbReference type="OrthoDB" id="1522859at2"/>
<feature type="region of interest" description="Disordered" evidence="1">
    <location>
        <begin position="623"/>
        <end position="658"/>
    </location>
</feature>
<keyword evidence="5" id="KW-1185">Reference proteome</keyword>
<feature type="transmembrane region" description="Helical" evidence="2">
    <location>
        <begin position="271"/>
        <end position="288"/>
    </location>
</feature>
<evidence type="ECO:0000259" key="3">
    <source>
        <dbReference type="Pfam" id="PF05569"/>
    </source>
</evidence>
<gene>
    <name evidence="4" type="ORF">FUA48_15675</name>
</gene>
<dbReference type="EMBL" id="CP042831">
    <property type="protein sequence ID" value="QEE50964.1"/>
    <property type="molecule type" value="Genomic_DNA"/>
</dbReference>
<reference evidence="4 5" key="1">
    <citation type="submission" date="2019-08" db="EMBL/GenBank/DDBJ databases">
        <title>Flavobacterium alkalisoli sp. nov., isolated from rhizosphere soil of Suaeda salsa.</title>
        <authorList>
            <person name="Sun J.-Q."/>
            <person name="Xu L."/>
        </authorList>
    </citation>
    <scope>NUCLEOTIDE SEQUENCE [LARGE SCALE GENOMIC DNA]</scope>
    <source>
        <strain evidence="4 5">XS-5</strain>
    </source>
</reference>
<dbReference type="AlphaFoldDB" id="A0A5B9FVH8"/>
<organism evidence="4 5">
    <name type="scientific">Flavobacterium alkalisoli</name>
    <dbReference type="NCBI Taxonomy" id="2602769"/>
    <lineage>
        <taxon>Bacteria</taxon>
        <taxon>Pseudomonadati</taxon>
        <taxon>Bacteroidota</taxon>
        <taxon>Flavobacteriia</taxon>
        <taxon>Flavobacteriales</taxon>
        <taxon>Flavobacteriaceae</taxon>
        <taxon>Flavobacterium</taxon>
    </lineage>
</organism>
<feature type="domain" description="Peptidase M56" evidence="3">
    <location>
        <begin position="85"/>
        <end position="261"/>
    </location>
</feature>
<keyword evidence="2" id="KW-1133">Transmembrane helix</keyword>
<dbReference type="PANTHER" id="PTHR34978:SF3">
    <property type="entry name" value="SLR0241 PROTEIN"/>
    <property type="match status" value="1"/>
</dbReference>
<evidence type="ECO:0000313" key="4">
    <source>
        <dbReference type="EMBL" id="QEE50964.1"/>
    </source>
</evidence>